<proteinExistence type="predicted"/>
<evidence type="ECO:0000313" key="2">
    <source>
        <dbReference type="EMBL" id="ORX03323.1"/>
    </source>
</evidence>
<dbReference type="STRING" id="47839.BN973_05589"/>
<dbReference type="Proteomes" id="UP000193710">
    <property type="component" value="Unassembled WGS sequence"/>
</dbReference>
<reference evidence="2 3" key="3">
    <citation type="submission" date="2016-01" db="EMBL/GenBank/DDBJ databases">
        <title>The new phylogeny of the genus Mycobacterium.</title>
        <authorList>
            <person name="Tarcisio F."/>
            <person name="Conor M."/>
            <person name="Antonella G."/>
            <person name="Elisabetta G."/>
            <person name="Giulia F.S."/>
            <person name="Sara T."/>
            <person name="Anna F."/>
            <person name="Clotilde B."/>
            <person name="Roberto B."/>
            <person name="Veronica D.S."/>
            <person name="Fabio R."/>
            <person name="Monica P."/>
            <person name="Olivier J."/>
            <person name="Enrico T."/>
            <person name="Nicola S."/>
        </authorList>
    </citation>
    <scope>NUCLEOTIDE SEQUENCE [LARGE SCALE GENOMIC DNA]</scope>
    <source>
        <strain evidence="2 3">DSM 44626</strain>
    </source>
</reference>
<dbReference type="eggNOG" id="COG1475">
    <property type="taxonomic scope" value="Bacteria"/>
</dbReference>
<dbReference type="EMBL" id="HG964447">
    <property type="protein sequence ID" value="CDO91182.1"/>
    <property type="molecule type" value="Genomic_DNA"/>
</dbReference>
<reference evidence="1" key="1">
    <citation type="journal article" date="2014" name="Genome Announc.">
        <title>Draft Genome Sequence of Mycobacterium triplex DSM 44626.</title>
        <authorList>
            <person name="Sassi M."/>
            <person name="Croce O."/>
            <person name="Robert C."/>
            <person name="Raoult D."/>
            <person name="Drancourt M."/>
        </authorList>
    </citation>
    <scope>NUCLEOTIDE SEQUENCE [LARGE SCALE GENOMIC DNA]</scope>
    <source>
        <strain evidence="1">DSM 44626</strain>
    </source>
</reference>
<dbReference type="Proteomes" id="UP000028880">
    <property type="component" value="Unassembled WGS sequence"/>
</dbReference>
<dbReference type="EMBL" id="LQPY01000023">
    <property type="protein sequence ID" value="ORX03323.1"/>
    <property type="molecule type" value="Genomic_DNA"/>
</dbReference>
<keyword evidence="3" id="KW-1185">Reference proteome</keyword>
<dbReference type="RefSeq" id="WP_036473344.1">
    <property type="nucleotide sequence ID" value="NZ_HG964447.1"/>
</dbReference>
<dbReference type="InterPro" id="IPR046681">
    <property type="entry name" value="DUF6551"/>
</dbReference>
<dbReference type="OrthoDB" id="4545778at2"/>
<organism evidence="1">
    <name type="scientific">Mycobacterium triplex</name>
    <dbReference type="NCBI Taxonomy" id="47839"/>
    <lineage>
        <taxon>Bacteria</taxon>
        <taxon>Bacillati</taxon>
        <taxon>Actinomycetota</taxon>
        <taxon>Actinomycetes</taxon>
        <taxon>Mycobacteriales</taxon>
        <taxon>Mycobacteriaceae</taxon>
        <taxon>Mycobacterium</taxon>
        <taxon>Mycobacterium simiae complex</taxon>
    </lineage>
</organism>
<reference evidence="1" key="2">
    <citation type="submission" date="2014-04" db="EMBL/GenBank/DDBJ databases">
        <authorList>
            <person name="Urmite Genomes U."/>
        </authorList>
    </citation>
    <scope>NUCLEOTIDE SEQUENCE</scope>
    <source>
        <strain evidence="1">DSM 44626</strain>
    </source>
</reference>
<accession>A0A024K6J5</accession>
<evidence type="ECO:0008006" key="4">
    <source>
        <dbReference type="Google" id="ProtNLM"/>
    </source>
</evidence>
<dbReference type="AlphaFoldDB" id="A0A024K6J5"/>
<dbReference type="Pfam" id="PF20188">
    <property type="entry name" value="DUF6551"/>
    <property type="match status" value="1"/>
</dbReference>
<evidence type="ECO:0000313" key="3">
    <source>
        <dbReference type="Proteomes" id="UP000193710"/>
    </source>
</evidence>
<protein>
    <recommendedName>
        <fullName evidence="4">ParB/Sulfiredoxin domain-containing protein</fullName>
    </recommendedName>
</protein>
<name>A0A024K6J5_9MYCO</name>
<sequence>MTMSVSVTAAAANAGGYIDAVRVEELFVDPSYQRAVDMGRARKLAAGWDRRLAGVIEVSDRGHDHNPRYALVDGQHRWEAARLRDPQATMVARIHEGLTVADEARLFDRLNRERRRPSTWDHWQARKASGDPDVLAIERVVTSLELQIHHAPKAGNVRCTATLEKLFALGGADLIRDTLELIFQVWDLRMDAYDAPLVHGIGLIQHHLGDRIDPERLADTLLGVLPPALRTHAAALGETLTGTAGVRMAITIMVLYNRNRRVPGQRVLVCARTFGGGARNARSRPLPAKSA</sequence>
<dbReference type="HOGENOM" id="CLU_1011290_0_0_11"/>
<gene>
    <name evidence="2" type="ORF">AWC29_01295</name>
    <name evidence="1" type="ORF">BN973_05589</name>
</gene>
<evidence type="ECO:0000313" key="1">
    <source>
        <dbReference type="EMBL" id="CDO91182.1"/>
    </source>
</evidence>